<dbReference type="KEGG" id="aev:EI546_05980"/>
<proteinExistence type="inferred from homology"/>
<protein>
    <submittedName>
        <fullName evidence="8">Lipopolysaccharide biosynthesis protein</fullName>
    </submittedName>
</protein>
<dbReference type="RefSeq" id="WP_128249692.1">
    <property type="nucleotide sequence ID" value="NZ_CP034951.1"/>
</dbReference>
<comment type="similarity">
    <text evidence="2">Belongs to the polysaccharide synthase family.</text>
</comment>
<evidence type="ECO:0000256" key="7">
    <source>
        <dbReference type="SAM" id="Phobius"/>
    </source>
</evidence>
<dbReference type="Proteomes" id="UP000285517">
    <property type="component" value="Chromosome"/>
</dbReference>
<sequence>MSLTQKGFSSFVYSFSSSIINKIIVFVGGVYLARLLTPQDYGLVAMLYIIFAVSSFFITGGLGLALIREKIITEADKSTVFYFNIIVSISLYILLWFGAPLIASFYGRQELIMLTRLMGLDLLFKSLTIVQASVLKRELKFKFLSLIEVVSGITVIGISVFLAYSGYGVIALAIKFFLGSLVSSIMLFIVNPWIPRGFITKESFHKLFAFGSNVMLLGFVNSISKNLNQVVIGKYFSPASLGFFNQGNMLKDTATSVLNDTVMNVTFPMLAQIQDDKERLKLGYQRIIRINTFTLYPIITILIIAAEPLIIGLLGEKWRVSIVFLQILGISGYVGHLHSINLNVLKVYGKGKDYLFQGFFRNGLTILGILITVNISVVAMAWAFVITEFLQLFINVYYSNKYISFTFKEQWTIMFPIILITIIMGMFVYLLGYLDFSHPLVKLTVLSFSGIILYLVLAYLFKLKALGDLKLIIGQKLKSLKKKKK</sequence>
<dbReference type="PANTHER" id="PTHR30250">
    <property type="entry name" value="PST FAMILY PREDICTED COLANIC ACID TRANSPORTER"/>
    <property type="match status" value="1"/>
</dbReference>
<evidence type="ECO:0000256" key="5">
    <source>
        <dbReference type="ARBA" id="ARBA00022989"/>
    </source>
</evidence>
<reference evidence="8 9" key="1">
    <citation type="submission" date="2019-01" db="EMBL/GenBank/DDBJ databases">
        <title>Complete genome sequencing of Aequorivita sp. H23M31.</title>
        <authorList>
            <person name="Bae J.-W."/>
        </authorList>
    </citation>
    <scope>NUCLEOTIDE SEQUENCE [LARGE SCALE GENOMIC DNA]</scope>
    <source>
        <strain evidence="8 9">H23M31</strain>
    </source>
</reference>
<gene>
    <name evidence="8" type="ORF">EI546_05980</name>
</gene>
<evidence type="ECO:0000313" key="8">
    <source>
        <dbReference type="EMBL" id="QAA81304.1"/>
    </source>
</evidence>
<comment type="subcellular location">
    <subcellularLocation>
        <location evidence="1">Cell membrane</location>
        <topology evidence="1">Multi-pass membrane protein</topology>
    </subcellularLocation>
</comment>
<dbReference type="CDD" id="cd13127">
    <property type="entry name" value="MATE_tuaB_like"/>
    <property type="match status" value="1"/>
</dbReference>
<dbReference type="OrthoDB" id="9770347at2"/>
<feature type="transmembrane region" description="Helical" evidence="7">
    <location>
        <begin position="45"/>
        <end position="67"/>
    </location>
</feature>
<keyword evidence="5 7" id="KW-1133">Transmembrane helix</keyword>
<feature type="transmembrane region" description="Helical" evidence="7">
    <location>
        <begin position="12"/>
        <end position="33"/>
    </location>
</feature>
<dbReference type="PANTHER" id="PTHR30250:SF10">
    <property type="entry name" value="LIPOPOLYSACCHARIDE BIOSYNTHESIS PROTEIN WZXC"/>
    <property type="match status" value="1"/>
</dbReference>
<evidence type="ECO:0000313" key="9">
    <source>
        <dbReference type="Proteomes" id="UP000285517"/>
    </source>
</evidence>
<keyword evidence="9" id="KW-1185">Reference proteome</keyword>
<feature type="transmembrane region" description="Helical" evidence="7">
    <location>
        <begin position="170"/>
        <end position="194"/>
    </location>
</feature>
<name>A0A410G207_9FLAO</name>
<feature type="transmembrane region" description="Helical" evidence="7">
    <location>
        <begin position="411"/>
        <end position="434"/>
    </location>
</feature>
<keyword evidence="3" id="KW-1003">Cell membrane</keyword>
<keyword evidence="6 7" id="KW-0472">Membrane</keyword>
<evidence type="ECO:0000256" key="3">
    <source>
        <dbReference type="ARBA" id="ARBA00022475"/>
    </source>
</evidence>
<feature type="transmembrane region" description="Helical" evidence="7">
    <location>
        <begin position="440"/>
        <end position="461"/>
    </location>
</feature>
<dbReference type="GO" id="GO:0005886">
    <property type="term" value="C:plasma membrane"/>
    <property type="evidence" value="ECO:0007669"/>
    <property type="project" value="UniProtKB-SubCell"/>
</dbReference>
<feature type="transmembrane region" description="Helical" evidence="7">
    <location>
        <begin position="79"/>
        <end position="99"/>
    </location>
</feature>
<feature type="transmembrane region" description="Helical" evidence="7">
    <location>
        <begin position="293"/>
        <end position="314"/>
    </location>
</feature>
<organism evidence="8 9">
    <name type="scientific">Aequorivita ciconiae</name>
    <dbReference type="NCBI Taxonomy" id="2494375"/>
    <lineage>
        <taxon>Bacteria</taxon>
        <taxon>Pseudomonadati</taxon>
        <taxon>Bacteroidota</taxon>
        <taxon>Flavobacteriia</taxon>
        <taxon>Flavobacteriales</taxon>
        <taxon>Flavobacteriaceae</taxon>
        <taxon>Aequorivita</taxon>
    </lineage>
</organism>
<dbReference type="AlphaFoldDB" id="A0A410G207"/>
<keyword evidence="4 7" id="KW-0812">Transmembrane</keyword>
<dbReference type="InterPro" id="IPR050833">
    <property type="entry name" value="Poly_Biosynth_Transport"/>
</dbReference>
<accession>A0A410G207</accession>
<dbReference type="Pfam" id="PF13440">
    <property type="entry name" value="Polysacc_synt_3"/>
    <property type="match status" value="1"/>
</dbReference>
<feature type="transmembrane region" description="Helical" evidence="7">
    <location>
        <begin position="320"/>
        <end position="342"/>
    </location>
</feature>
<dbReference type="EMBL" id="CP034951">
    <property type="protein sequence ID" value="QAA81304.1"/>
    <property type="molecule type" value="Genomic_DNA"/>
</dbReference>
<feature type="transmembrane region" description="Helical" evidence="7">
    <location>
        <begin position="143"/>
        <end position="164"/>
    </location>
</feature>
<feature type="transmembrane region" description="Helical" evidence="7">
    <location>
        <begin position="111"/>
        <end position="131"/>
    </location>
</feature>
<evidence type="ECO:0000256" key="4">
    <source>
        <dbReference type="ARBA" id="ARBA00022692"/>
    </source>
</evidence>
<evidence type="ECO:0000256" key="2">
    <source>
        <dbReference type="ARBA" id="ARBA00007430"/>
    </source>
</evidence>
<evidence type="ECO:0000256" key="6">
    <source>
        <dbReference type="ARBA" id="ARBA00023136"/>
    </source>
</evidence>
<evidence type="ECO:0000256" key="1">
    <source>
        <dbReference type="ARBA" id="ARBA00004651"/>
    </source>
</evidence>